<dbReference type="HOGENOM" id="CLU_2528969_0_0_1"/>
<sequence length="84" mass="9437">MAIVIIVATTAVPAHCLGYAVYSRSCAFWEVRSLAKNSTCLNFEAISSLVYYVTTHSKRLSLGRKLNEQSTYLLELVDLIPRIR</sequence>
<dbReference type="AlphaFoldDB" id="A0A0D0B9U3"/>
<dbReference type="InParanoid" id="A0A0D0B9U3"/>
<organism evidence="2 3">
    <name type="scientific">Suillus luteus UH-Slu-Lm8-n1</name>
    <dbReference type="NCBI Taxonomy" id="930992"/>
    <lineage>
        <taxon>Eukaryota</taxon>
        <taxon>Fungi</taxon>
        <taxon>Dikarya</taxon>
        <taxon>Basidiomycota</taxon>
        <taxon>Agaricomycotina</taxon>
        <taxon>Agaricomycetes</taxon>
        <taxon>Agaricomycetidae</taxon>
        <taxon>Boletales</taxon>
        <taxon>Suillineae</taxon>
        <taxon>Suillaceae</taxon>
        <taxon>Suillus</taxon>
    </lineage>
</organism>
<gene>
    <name evidence="2" type="ORF">CY34DRAFT_399749</name>
</gene>
<reference evidence="2 3" key="1">
    <citation type="submission" date="2014-04" db="EMBL/GenBank/DDBJ databases">
        <authorList>
            <consortium name="DOE Joint Genome Institute"/>
            <person name="Kuo A."/>
            <person name="Ruytinx J."/>
            <person name="Rineau F."/>
            <person name="Colpaert J."/>
            <person name="Kohler A."/>
            <person name="Nagy L.G."/>
            <person name="Floudas D."/>
            <person name="Copeland A."/>
            <person name="Barry K.W."/>
            <person name="Cichocki N."/>
            <person name="Veneault-Fourrey C."/>
            <person name="LaButti K."/>
            <person name="Lindquist E.A."/>
            <person name="Lipzen A."/>
            <person name="Lundell T."/>
            <person name="Morin E."/>
            <person name="Murat C."/>
            <person name="Sun H."/>
            <person name="Tunlid A."/>
            <person name="Henrissat B."/>
            <person name="Grigoriev I.V."/>
            <person name="Hibbett D.S."/>
            <person name="Martin F."/>
            <person name="Nordberg H.P."/>
            <person name="Cantor M.N."/>
            <person name="Hua S.X."/>
        </authorList>
    </citation>
    <scope>NUCLEOTIDE SEQUENCE [LARGE SCALE GENOMIC DNA]</scope>
    <source>
        <strain evidence="2 3">UH-Slu-Lm8-n1</strain>
    </source>
</reference>
<feature type="chain" id="PRO_5002207955" description="Secreted protein" evidence="1">
    <location>
        <begin position="17"/>
        <end position="84"/>
    </location>
</feature>
<reference evidence="3" key="2">
    <citation type="submission" date="2015-01" db="EMBL/GenBank/DDBJ databases">
        <title>Evolutionary Origins and Diversification of the Mycorrhizal Mutualists.</title>
        <authorList>
            <consortium name="DOE Joint Genome Institute"/>
            <consortium name="Mycorrhizal Genomics Consortium"/>
            <person name="Kohler A."/>
            <person name="Kuo A."/>
            <person name="Nagy L.G."/>
            <person name="Floudas D."/>
            <person name="Copeland A."/>
            <person name="Barry K.W."/>
            <person name="Cichocki N."/>
            <person name="Veneault-Fourrey C."/>
            <person name="LaButti K."/>
            <person name="Lindquist E.A."/>
            <person name="Lipzen A."/>
            <person name="Lundell T."/>
            <person name="Morin E."/>
            <person name="Murat C."/>
            <person name="Riley R."/>
            <person name="Ohm R."/>
            <person name="Sun H."/>
            <person name="Tunlid A."/>
            <person name="Henrissat B."/>
            <person name="Grigoriev I.V."/>
            <person name="Hibbett D.S."/>
            <person name="Martin F."/>
        </authorList>
    </citation>
    <scope>NUCLEOTIDE SEQUENCE [LARGE SCALE GENOMIC DNA]</scope>
    <source>
        <strain evidence="3">UH-Slu-Lm8-n1</strain>
    </source>
</reference>
<accession>A0A0D0B9U3</accession>
<evidence type="ECO:0008006" key="4">
    <source>
        <dbReference type="Google" id="ProtNLM"/>
    </source>
</evidence>
<keyword evidence="1" id="KW-0732">Signal</keyword>
<evidence type="ECO:0000256" key="1">
    <source>
        <dbReference type="SAM" id="SignalP"/>
    </source>
</evidence>
<proteinExistence type="predicted"/>
<protein>
    <recommendedName>
        <fullName evidence="4">Secreted protein</fullName>
    </recommendedName>
</protein>
<name>A0A0D0B9U3_9AGAM</name>
<feature type="signal peptide" evidence="1">
    <location>
        <begin position="1"/>
        <end position="16"/>
    </location>
</feature>
<keyword evidence="3" id="KW-1185">Reference proteome</keyword>
<dbReference type="EMBL" id="KN835158">
    <property type="protein sequence ID" value="KIK46474.1"/>
    <property type="molecule type" value="Genomic_DNA"/>
</dbReference>
<evidence type="ECO:0000313" key="2">
    <source>
        <dbReference type="EMBL" id="KIK46474.1"/>
    </source>
</evidence>
<evidence type="ECO:0000313" key="3">
    <source>
        <dbReference type="Proteomes" id="UP000054485"/>
    </source>
</evidence>
<dbReference type="Proteomes" id="UP000054485">
    <property type="component" value="Unassembled WGS sequence"/>
</dbReference>